<protein>
    <submittedName>
        <fullName evidence="2">Uncharacterized protein</fullName>
    </submittedName>
</protein>
<dbReference type="STRING" id="1227454.C446_13344"/>
<feature type="region of interest" description="Disordered" evidence="1">
    <location>
        <begin position="30"/>
        <end position="53"/>
    </location>
</feature>
<dbReference type="AlphaFoldDB" id="M0LPU8"/>
<comment type="caution">
    <text evidence="2">The sequence shown here is derived from an EMBL/GenBank/DDBJ whole genome shotgun (WGS) entry which is preliminary data.</text>
</comment>
<reference evidence="2 3" key="1">
    <citation type="journal article" date="2014" name="PLoS Genet.">
        <title>Phylogenetically driven sequencing of extremely halophilic archaea reveals strategies for static and dynamic osmo-response.</title>
        <authorList>
            <person name="Becker E.A."/>
            <person name="Seitzer P.M."/>
            <person name="Tritt A."/>
            <person name="Larsen D."/>
            <person name="Krusor M."/>
            <person name="Yao A.I."/>
            <person name="Wu D."/>
            <person name="Madern D."/>
            <person name="Eisen J.A."/>
            <person name="Darling A.E."/>
            <person name="Facciotti M.T."/>
        </authorList>
    </citation>
    <scope>NUCLEOTIDE SEQUENCE [LARGE SCALE GENOMIC DNA]</scope>
    <source>
        <strain evidence="2 3">JCM 10879</strain>
    </source>
</reference>
<feature type="compositionally biased region" description="Polar residues" evidence="1">
    <location>
        <begin position="33"/>
        <end position="53"/>
    </location>
</feature>
<keyword evidence="3" id="KW-1185">Reference proteome</keyword>
<organism evidence="2 3">
    <name type="scientific">Halobiforma nitratireducens JCM 10879</name>
    <dbReference type="NCBI Taxonomy" id="1227454"/>
    <lineage>
        <taxon>Archaea</taxon>
        <taxon>Methanobacteriati</taxon>
        <taxon>Methanobacteriota</taxon>
        <taxon>Stenosarchaea group</taxon>
        <taxon>Halobacteria</taxon>
        <taxon>Halobacteriales</taxon>
        <taxon>Natrialbaceae</taxon>
        <taxon>Halobiforma</taxon>
    </lineage>
</organism>
<sequence length="53" mass="5849">MTTQTPSGHEYTLDHTWYGDACRLDSEGHLHTGSATSHVSSLTVTYTTDRGHE</sequence>
<gene>
    <name evidence="2" type="ORF">C446_13344</name>
</gene>
<evidence type="ECO:0000313" key="3">
    <source>
        <dbReference type="Proteomes" id="UP000011607"/>
    </source>
</evidence>
<dbReference type="Proteomes" id="UP000011607">
    <property type="component" value="Unassembled WGS sequence"/>
</dbReference>
<proteinExistence type="predicted"/>
<accession>M0LPU8</accession>
<dbReference type="EMBL" id="AOMA01000128">
    <property type="protein sequence ID" value="EMA35143.1"/>
    <property type="molecule type" value="Genomic_DNA"/>
</dbReference>
<evidence type="ECO:0000256" key="1">
    <source>
        <dbReference type="SAM" id="MobiDB-lite"/>
    </source>
</evidence>
<evidence type="ECO:0000313" key="2">
    <source>
        <dbReference type="EMBL" id="EMA35143.1"/>
    </source>
</evidence>
<name>M0LPU8_9EURY</name>
<dbReference type="eggNOG" id="arCOG13436">
    <property type="taxonomic scope" value="Archaea"/>
</dbReference>